<dbReference type="InterPro" id="IPR036206">
    <property type="entry name" value="ThiamineP_synth_sf"/>
</dbReference>
<dbReference type="OrthoDB" id="8446047at2"/>
<dbReference type="KEGG" id="spai:FPZ24_16305"/>
<dbReference type="InterPro" id="IPR013785">
    <property type="entry name" value="Aldolase_TIM"/>
</dbReference>
<gene>
    <name evidence="2" type="ORF">FPZ24_16305</name>
</gene>
<dbReference type="AlphaFoldDB" id="A0A5B8LKU4"/>
<dbReference type="GO" id="GO:0009228">
    <property type="term" value="P:thiamine biosynthetic process"/>
    <property type="evidence" value="ECO:0007669"/>
    <property type="project" value="UniProtKB-KW"/>
</dbReference>
<reference evidence="2 3" key="1">
    <citation type="submission" date="2019-07" db="EMBL/GenBank/DDBJ databases">
        <title>Full genome sequence of Sphingomonas sp. 4R-6-7(HKS19).</title>
        <authorList>
            <person name="Im W.-T."/>
        </authorList>
    </citation>
    <scope>NUCLEOTIDE SEQUENCE [LARGE SCALE GENOMIC DNA]</scope>
    <source>
        <strain evidence="2 3">HKS19</strain>
    </source>
</reference>
<dbReference type="SUPFAM" id="SSF51391">
    <property type="entry name" value="Thiamin phosphate synthase"/>
    <property type="match status" value="1"/>
</dbReference>
<sequence length="181" mass="19562">MAGAIGRDVSRRHPLPRLWLMTDERLGEGLWDALARLPRGGGVVFRHYATPAVERRLLFARVVRIARAHGLVVVRAGNWCGAGADGVHNRRGRGVRTASAHSLLEARAAVTRGADAVFVSPVFATRSHPGGRVLGVRGAERIARLVGVPVIALGGMDAERFWRLDGFYGWAAIDAWSDDAT</sequence>
<name>A0A5B8LKU4_9SPHN</name>
<organism evidence="2 3">
    <name type="scientific">Sphingomonas panacisoli</name>
    <dbReference type="NCBI Taxonomy" id="1813879"/>
    <lineage>
        <taxon>Bacteria</taxon>
        <taxon>Pseudomonadati</taxon>
        <taxon>Pseudomonadota</taxon>
        <taxon>Alphaproteobacteria</taxon>
        <taxon>Sphingomonadales</taxon>
        <taxon>Sphingomonadaceae</taxon>
        <taxon>Sphingomonas</taxon>
    </lineage>
</organism>
<proteinExistence type="predicted"/>
<dbReference type="Gene3D" id="3.20.20.70">
    <property type="entry name" value="Aldolase class I"/>
    <property type="match status" value="1"/>
</dbReference>
<dbReference type="CDD" id="cd00564">
    <property type="entry name" value="TMP_TenI"/>
    <property type="match status" value="1"/>
</dbReference>
<dbReference type="Pfam" id="PF02581">
    <property type="entry name" value="TMP-TENI"/>
    <property type="match status" value="1"/>
</dbReference>
<dbReference type="InterPro" id="IPR022998">
    <property type="entry name" value="ThiamineP_synth_TenI"/>
</dbReference>
<evidence type="ECO:0000313" key="2">
    <source>
        <dbReference type="EMBL" id="QDZ08838.1"/>
    </source>
</evidence>
<evidence type="ECO:0000259" key="1">
    <source>
        <dbReference type="Pfam" id="PF02581"/>
    </source>
</evidence>
<feature type="domain" description="Thiamine phosphate synthase/TenI" evidence="1">
    <location>
        <begin position="98"/>
        <end position="163"/>
    </location>
</feature>
<dbReference type="EMBL" id="CP042306">
    <property type="protein sequence ID" value="QDZ08838.1"/>
    <property type="molecule type" value="Genomic_DNA"/>
</dbReference>
<dbReference type="Proteomes" id="UP000315673">
    <property type="component" value="Chromosome"/>
</dbReference>
<keyword evidence="3" id="KW-1185">Reference proteome</keyword>
<evidence type="ECO:0000313" key="3">
    <source>
        <dbReference type="Proteomes" id="UP000315673"/>
    </source>
</evidence>
<accession>A0A5B8LKU4</accession>
<protein>
    <submittedName>
        <fullName evidence="2">Thiamine phosphate synthase</fullName>
    </submittedName>
</protein>